<keyword evidence="3" id="KW-0732">Signal</keyword>
<accession>A0A017TH25</accession>
<gene>
    <name evidence="4" type="ORF">CAP_4083</name>
</gene>
<dbReference type="Proteomes" id="UP000019678">
    <property type="component" value="Unassembled WGS sequence"/>
</dbReference>
<keyword evidence="2" id="KW-0812">Transmembrane</keyword>
<protein>
    <recommendedName>
        <fullName evidence="6">Secreted protein</fullName>
    </recommendedName>
</protein>
<comment type="caution">
    <text evidence="4">The sequence shown here is derived from an EMBL/GenBank/DDBJ whole genome shotgun (WGS) entry which is preliminary data.</text>
</comment>
<feature type="compositionally biased region" description="Pro residues" evidence="1">
    <location>
        <begin position="39"/>
        <end position="49"/>
    </location>
</feature>
<name>A0A017TH25_9BACT</name>
<evidence type="ECO:0000256" key="1">
    <source>
        <dbReference type="SAM" id="MobiDB-lite"/>
    </source>
</evidence>
<dbReference type="EMBL" id="ASRX01000003">
    <property type="protein sequence ID" value="EYF08553.1"/>
    <property type="molecule type" value="Genomic_DNA"/>
</dbReference>
<evidence type="ECO:0000256" key="3">
    <source>
        <dbReference type="SAM" id="SignalP"/>
    </source>
</evidence>
<feature type="transmembrane region" description="Helical" evidence="2">
    <location>
        <begin position="57"/>
        <end position="75"/>
    </location>
</feature>
<organism evidence="4 5">
    <name type="scientific">Chondromyces apiculatus DSM 436</name>
    <dbReference type="NCBI Taxonomy" id="1192034"/>
    <lineage>
        <taxon>Bacteria</taxon>
        <taxon>Pseudomonadati</taxon>
        <taxon>Myxococcota</taxon>
        <taxon>Polyangia</taxon>
        <taxon>Polyangiales</taxon>
        <taxon>Polyangiaceae</taxon>
        <taxon>Chondromyces</taxon>
    </lineage>
</organism>
<keyword evidence="2" id="KW-1133">Transmembrane helix</keyword>
<evidence type="ECO:0000313" key="4">
    <source>
        <dbReference type="EMBL" id="EYF08553.1"/>
    </source>
</evidence>
<dbReference type="RefSeq" id="WP_044235581.1">
    <property type="nucleotide sequence ID" value="NZ_ASRX01000003.1"/>
</dbReference>
<sequence length="178" mass="18598">MKSIISQGFIAMSAAAMVFAATSSASATGSSTASSTPLPSTPTPSAPLPPVVDGDDWMMPFACGAGSAGGLLGSLRNVVTKTLQIQALNQVNVENICLVNVHDVLNGNVLNLLNYSTLLVNNLVNVGVLQNVLSNIDVIDSFGNVLNFNDFIDIGDIVITDIVSTELDNDGTMFVFYE</sequence>
<evidence type="ECO:0000313" key="5">
    <source>
        <dbReference type="Proteomes" id="UP000019678"/>
    </source>
</evidence>
<feature type="signal peptide" evidence="3">
    <location>
        <begin position="1"/>
        <end position="27"/>
    </location>
</feature>
<dbReference type="AlphaFoldDB" id="A0A017TH25"/>
<keyword evidence="2" id="KW-0472">Membrane</keyword>
<feature type="chain" id="PRO_5001500577" description="Secreted protein" evidence="3">
    <location>
        <begin position="28"/>
        <end position="178"/>
    </location>
</feature>
<proteinExistence type="predicted"/>
<evidence type="ECO:0000256" key="2">
    <source>
        <dbReference type="SAM" id="Phobius"/>
    </source>
</evidence>
<reference evidence="4 5" key="1">
    <citation type="submission" date="2013-05" db="EMBL/GenBank/DDBJ databases">
        <title>Genome assembly of Chondromyces apiculatus DSM 436.</title>
        <authorList>
            <person name="Sharma G."/>
            <person name="Khatri I."/>
            <person name="Kaur C."/>
            <person name="Mayilraj S."/>
            <person name="Subramanian S."/>
        </authorList>
    </citation>
    <scope>NUCLEOTIDE SEQUENCE [LARGE SCALE GENOMIC DNA]</scope>
    <source>
        <strain evidence="4 5">DSM 436</strain>
    </source>
</reference>
<keyword evidence="5" id="KW-1185">Reference proteome</keyword>
<feature type="region of interest" description="Disordered" evidence="1">
    <location>
        <begin position="30"/>
        <end position="49"/>
    </location>
</feature>
<evidence type="ECO:0008006" key="6">
    <source>
        <dbReference type="Google" id="ProtNLM"/>
    </source>
</evidence>